<evidence type="ECO:0000313" key="3">
    <source>
        <dbReference type="EMBL" id="TWU10143.1"/>
    </source>
</evidence>
<proteinExistence type="predicted"/>
<evidence type="ECO:0000313" key="4">
    <source>
        <dbReference type="Proteomes" id="UP000319908"/>
    </source>
</evidence>
<feature type="domain" description="CHAT" evidence="1">
    <location>
        <begin position="28"/>
        <end position="187"/>
    </location>
</feature>
<dbReference type="SUPFAM" id="SSF52540">
    <property type="entry name" value="P-loop containing nucleoside triphosphate hydrolases"/>
    <property type="match status" value="1"/>
</dbReference>
<dbReference type="Pfam" id="PF12770">
    <property type="entry name" value="CHAT"/>
    <property type="match status" value="1"/>
</dbReference>
<dbReference type="Pfam" id="PF20703">
    <property type="entry name" value="nSTAND1"/>
    <property type="match status" value="1"/>
</dbReference>
<comment type="caution">
    <text evidence="3">The sequence shown here is derived from an EMBL/GenBank/DDBJ whole genome shotgun (WGS) entry which is preliminary data.</text>
</comment>
<protein>
    <submittedName>
        <fullName evidence="3">CHAT domain protein</fullName>
    </submittedName>
</protein>
<reference evidence="3 4" key="1">
    <citation type="journal article" date="2020" name="Antonie Van Leeuwenhoek">
        <title>Rhodopirellula heiligendammensis sp. nov., Rhodopirellula pilleata sp. nov., and Rhodopirellula solitaria sp. nov. isolated from natural or artificial marine surfaces in Northern Germany and California, USA, and emended description of the genus Rhodopirellula.</title>
        <authorList>
            <person name="Kallscheuer N."/>
            <person name="Wiegand S."/>
            <person name="Jogler M."/>
            <person name="Boedeker C."/>
            <person name="Peeters S.H."/>
            <person name="Rast P."/>
            <person name="Heuer A."/>
            <person name="Jetten M.S.M."/>
            <person name="Rohde M."/>
            <person name="Jogler C."/>
        </authorList>
    </citation>
    <scope>NUCLEOTIDE SEQUENCE [LARGE SCALE GENOMIC DNA]</scope>
    <source>
        <strain evidence="3 4">Poly21</strain>
    </source>
</reference>
<dbReference type="Gene3D" id="3.40.50.300">
    <property type="entry name" value="P-loop containing nucleotide triphosphate hydrolases"/>
    <property type="match status" value="1"/>
</dbReference>
<dbReference type="InterPro" id="IPR024983">
    <property type="entry name" value="CHAT_dom"/>
</dbReference>
<dbReference type="RefSeq" id="WP_146409587.1">
    <property type="nucleotide sequence ID" value="NZ_SJPU01000004.1"/>
</dbReference>
<evidence type="ECO:0000259" key="2">
    <source>
        <dbReference type="Pfam" id="PF20703"/>
    </source>
</evidence>
<dbReference type="InterPro" id="IPR049052">
    <property type="entry name" value="nSTAND1"/>
</dbReference>
<sequence length="952" mass="107335">MSDLNPKPVVFLAFANNHQEPGGYLRHLSEEARQLRAALERAEQAELCDVVVRANATANDIFKVFQNPRLRDRVAVFHYGGHANGFQLLLESAEGNVAAADAGGLAAFLAQQKGLRLVFLNGCSTQLHTDGLLDANIPAVISTSEAIDDRVATDFAFQFYQGLSGGAAVGTAYKEAQSSVQTATGKDIRALYFGSDSQSEATTIQATDRWPWNLYLREGSESADQWSLPLAVNDPLFGLPPVPKQDLPASPYRQLNWFRREDAEVFFGRGREIRGLYDRLTAPGNAPIVLLFGQSGVGKSSLLDAGLIPRLESQYDVAYERRADEGVLGSLRQALQLPPQCGLSKDAWRARETQLGRPVIVILDQVEELFTRPIEELPDELERFLNFLNDIFSDVNRRPQGKLVLAFRKEWLAELESQIGKYGLSCSQVFLERLGRQGIMEAVKGPTSTVRLQMQYGLQIDHDLPEIIADDLLEDRDSSVAPTLQILLTKLWRQAKQINSGHPPMTQELYQQLRRNGILLRDFLDQQIEEIHRRRPNAVDSGLLLDVIALHTTPLGTADQCSLKELQDAYSHVSTVLPDLLQHCQDLYVLSIADNSANAGSQTTRLAHDTIAPLVRQRFEQSDKPGQRARRILDARVRECTDGRRLTPLDLTDLKTVEDGQQGTQKWSSQEEQLVRSSRAVRARRRVTWGLVASSIAILAGVAGWKWYEAETNLRFAQFSVKDHLSLYLDWPRWASEIAAAETAQEARDAYNALVESNNPDTLRLITPAISEIALHIDELIQAWEQYDGPYEVWQDQHPAAQCRLRVRELVRRTIAGLELTLAADSSIDNATKDLRRQMERDLFNRALTDRARQVTRNIASATPDRAAMSVWRKEFERLYWAELWWVELQHNELIRERDTTLEVAMYKYREEGLHSWDLDKLTADSRRKLSELADTVGECCDELLTRSAATR</sequence>
<feature type="domain" description="Novel STAND NTPase 1" evidence="2">
    <location>
        <begin position="251"/>
        <end position="610"/>
    </location>
</feature>
<keyword evidence="4" id="KW-1185">Reference proteome</keyword>
<dbReference type="InterPro" id="IPR027417">
    <property type="entry name" value="P-loop_NTPase"/>
</dbReference>
<organism evidence="3 4">
    <name type="scientific">Allorhodopirellula heiligendammensis</name>
    <dbReference type="NCBI Taxonomy" id="2714739"/>
    <lineage>
        <taxon>Bacteria</taxon>
        <taxon>Pseudomonadati</taxon>
        <taxon>Planctomycetota</taxon>
        <taxon>Planctomycetia</taxon>
        <taxon>Pirellulales</taxon>
        <taxon>Pirellulaceae</taxon>
        <taxon>Allorhodopirellula</taxon>
    </lineage>
</organism>
<dbReference type="OrthoDB" id="574237at2"/>
<accession>A0A5C6BDF8</accession>
<evidence type="ECO:0000259" key="1">
    <source>
        <dbReference type="Pfam" id="PF12770"/>
    </source>
</evidence>
<dbReference type="AlphaFoldDB" id="A0A5C6BDF8"/>
<dbReference type="EMBL" id="SJPU01000004">
    <property type="protein sequence ID" value="TWU10143.1"/>
    <property type="molecule type" value="Genomic_DNA"/>
</dbReference>
<name>A0A5C6BDF8_9BACT</name>
<dbReference type="Proteomes" id="UP000319908">
    <property type="component" value="Unassembled WGS sequence"/>
</dbReference>
<gene>
    <name evidence="3" type="ORF">Poly21_51120</name>
</gene>